<evidence type="ECO:0000256" key="2">
    <source>
        <dbReference type="ARBA" id="ARBA00004401"/>
    </source>
</evidence>
<evidence type="ECO:0000256" key="1">
    <source>
        <dbReference type="ARBA" id="ARBA00000677"/>
    </source>
</evidence>
<dbReference type="InterPro" id="IPR019757">
    <property type="entry name" value="Pept_S26A_signal_pept_1_Lys-AS"/>
</dbReference>
<proteinExistence type="inferred from homology"/>
<dbReference type="GO" id="GO:0009003">
    <property type="term" value="F:signal peptidase activity"/>
    <property type="evidence" value="ECO:0007669"/>
    <property type="project" value="UniProtKB-EC"/>
</dbReference>
<keyword evidence="6" id="KW-1133">Transmembrane helix</keyword>
<keyword evidence="6" id="KW-0472">Membrane</keyword>
<dbReference type="InterPro" id="IPR000223">
    <property type="entry name" value="Pept_S26A_signal_pept_1"/>
</dbReference>
<dbReference type="InterPro" id="IPR019533">
    <property type="entry name" value="Peptidase_S26"/>
</dbReference>
<comment type="similarity">
    <text evidence="3 6">Belongs to the peptidase S26 family.</text>
</comment>
<feature type="transmembrane region" description="Helical" evidence="6">
    <location>
        <begin position="34"/>
        <end position="53"/>
    </location>
</feature>
<evidence type="ECO:0000256" key="6">
    <source>
        <dbReference type="RuleBase" id="RU362042"/>
    </source>
</evidence>
<dbReference type="PROSITE" id="PS00761">
    <property type="entry name" value="SPASE_I_3"/>
    <property type="match status" value="1"/>
</dbReference>
<feature type="domain" description="Peptidase S26" evidence="7">
    <location>
        <begin position="29"/>
        <end position="186"/>
    </location>
</feature>
<gene>
    <name evidence="8" type="primary">lepB</name>
    <name evidence="8" type="ORF">GKP14_08055</name>
</gene>
<keyword evidence="5 6" id="KW-0378">Hydrolase</keyword>
<dbReference type="InterPro" id="IPR036286">
    <property type="entry name" value="LexA/Signal_pep-like_sf"/>
</dbReference>
<dbReference type="InterPro" id="IPR019758">
    <property type="entry name" value="Pept_S26A_signal_pept_1_CS"/>
</dbReference>
<dbReference type="Proteomes" id="UP000509623">
    <property type="component" value="Chromosome"/>
</dbReference>
<dbReference type="PROSITE" id="PS00760">
    <property type="entry name" value="SPASE_I_2"/>
    <property type="match status" value="1"/>
</dbReference>
<dbReference type="Gene3D" id="2.10.109.10">
    <property type="entry name" value="Umud Fragment, subunit A"/>
    <property type="match status" value="1"/>
</dbReference>
<keyword evidence="9" id="KW-1185">Reference proteome</keyword>
<evidence type="ECO:0000256" key="3">
    <source>
        <dbReference type="ARBA" id="ARBA00009370"/>
    </source>
</evidence>
<keyword evidence="6" id="KW-0812">Transmembrane</keyword>
<reference evidence="9" key="1">
    <citation type="submission" date="2019-11" db="EMBL/GenBank/DDBJ databases">
        <authorList>
            <person name="Ren C."/>
            <person name="Wang H."/>
            <person name="Xu Y."/>
        </authorList>
    </citation>
    <scope>NUCLEOTIDE SEQUENCE [LARGE SCALE GENOMIC DNA]</scope>
    <source>
        <strain evidence="9">JNU-WLY1368</strain>
    </source>
</reference>
<evidence type="ECO:0000313" key="9">
    <source>
        <dbReference type="Proteomes" id="UP000509623"/>
    </source>
</evidence>
<evidence type="ECO:0000313" key="8">
    <source>
        <dbReference type="EMBL" id="QKO30949.1"/>
    </source>
</evidence>
<dbReference type="Pfam" id="PF10502">
    <property type="entry name" value="Peptidase_S26"/>
    <property type="match status" value="1"/>
</dbReference>
<comment type="subcellular location">
    <subcellularLocation>
        <location evidence="2">Cell membrane</location>
        <topology evidence="2">Single-pass type II membrane protein</topology>
    </subcellularLocation>
    <subcellularLocation>
        <location evidence="6">Membrane</location>
        <topology evidence="6">Single-pass type II membrane protein</topology>
    </subcellularLocation>
</comment>
<keyword evidence="6" id="KW-0645">Protease</keyword>
<comment type="catalytic activity">
    <reaction evidence="1 6">
        <text>Cleavage of hydrophobic, N-terminal signal or leader sequences from secreted and periplasmic proteins.</text>
        <dbReference type="EC" id="3.4.21.89"/>
    </reaction>
</comment>
<dbReference type="SUPFAM" id="SSF51306">
    <property type="entry name" value="LexA/Signal peptidase"/>
    <property type="match status" value="1"/>
</dbReference>
<evidence type="ECO:0000259" key="7">
    <source>
        <dbReference type="Pfam" id="PF10502"/>
    </source>
</evidence>
<dbReference type="PRINTS" id="PR00727">
    <property type="entry name" value="LEADERPTASE"/>
</dbReference>
<evidence type="ECO:0000256" key="5">
    <source>
        <dbReference type="ARBA" id="ARBA00022801"/>
    </source>
</evidence>
<dbReference type="EMBL" id="CP046161">
    <property type="protein sequence ID" value="QKO30949.1"/>
    <property type="molecule type" value="Genomic_DNA"/>
</dbReference>
<evidence type="ECO:0000256" key="4">
    <source>
        <dbReference type="ARBA" id="ARBA00013208"/>
    </source>
</evidence>
<dbReference type="PANTHER" id="PTHR43390:SF1">
    <property type="entry name" value="CHLOROPLAST PROCESSING PEPTIDASE"/>
    <property type="match status" value="1"/>
</dbReference>
<organism evidence="8 9">
    <name type="scientific">Caproicibacterium lactatifermentans</name>
    <dbReference type="NCBI Taxonomy" id="2666138"/>
    <lineage>
        <taxon>Bacteria</taxon>
        <taxon>Bacillati</taxon>
        <taxon>Bacillota</taxon>
        <taxon>Clostridia</taxon>
        <taxon>Eubacteriales</taxon>
        <taxon>Oscillospiraceae</taxon>
        <taxon>Caproicibacterium</taxon>
    </lineage>
</organism>
<sequence>MNLALEDNFMQIRSNKVGSAHHSKVQSCYEWADALFIAVVILVLAFSFCLRIVSVSGPSMQPNLFSSDKVLLTYFGTSLQCGDVIVIEHTNSREPIIKRVVATGGQTVDIHAGIVSVNGQALDESAYLVKGIKTEQEGTNVHYPLTVPEGKIFVLGDNRSISLDSRSSEIGLIDQKDVLGKAQLVLFPFSHFGKIKG</sequence>
<protein>
    <recommendedName>
        <fullName evidence="4 6">Signal peptidase I</fullName>
        <ecNumber evidence="4 6">3.4.21.89</ecNumber>
    </recommendedName>
</protein>
<dbReference type="NCBIfam" id="TIGR02227">
    <property type="entry name" value="sigpep_I_bact"/>
    <property type="match status" value="1"/>
</dbReference>
<dbReference type="PANTHER" id="PTHR43390">
    <property type="entry name" value="SIGNAL PEPTIDASE I"/>
    <property type="match status" value="1"/>
</dbReference>
<name>A0ABX6PXE7_9FIRM</name>
<accession>A0ABX6PXE7</accession>
<dbReference type="CDD" id="cd06530">
    <property type="entry name" value="S26_SPase_I"/>
    <property type="match status" value="1"/>
</dbReference>
<dbReference type="EC" id="3.4.21.89" evidence="4 6"/>